<dbReference type="PANTHER" id="PTHR34075:SF5">
    <property type="entry name" value="BLR3430 PROTEIN"/>
    <property type="match status" value="1"/>
</dbReference>
<dbReference type="InterPro" id="IPR052513">
    <property type="entry name" value="Thioester_dehydratase-like"/>
</dbReference>
<dbReference type="InterPro" id="IPR012340">
    <property type="entry name" value="NA-bd_OB-fold"/>
</dbReference>
<evidence type="ECO:0000313" key="3">
    <source>
        <dbReference type="Proteomes" id="UP000787472"/>
    </source>
</evidence>
<comment type="caution">
    <text evidence="2">The sequence shown here is derived from an EMBL/GenBank/DDBJ whole genome shotgun (WGS) entry which is preliminary data.</text>
</comment>
<dbReference type="GO" id="GO:0003677">
    <property type="term" value="F:DNA binding"/>
    <property type="evidence" value="ECO:0007669"/>
    <property type="project" value="UniProtKB-KW"/>
</dbReference>
<protein>
    <submittedName>
        <fullName evidence="2">DNA-binding protein</fullName>
    </submittedName>
</protein>
<dbReference type="SUPFAM" id="SSF50249">
    <property type="entry name" value="Nucleic acid-binding proteins"/>
    <property type="match status" value="1"/>
</dbReference>
<organism evidence="2 3">
    <name type="scientific">Pseudomaricurvus hydrocarbonicus</name>
    <dbReference type="NCBI Taxonomy" id="1470433"/>
    <lineage>
        <taxon>Bacteria</taxon>
        <taxon>Pseudomonadati</taxon>
        <taxon>Pseudomonadota</taxon>
        <taxon>Gammaproteobacteria</taxon>
        <taxon>Cellvibrionales</taxon>
        <taxon>Cellvibrionaceae</taxon>
        <taxon>Pseudomaricurvus</taxon>
    </lineage>
</organism>
<dbReference type="EMBL" id="JAAONZ010000012">
    <property type="protein sequence ID" value="NHO66826.1"/>
    <property type="molecule type" value="Genomic_DNA"/>
</dbReference>
<dbReference type="InterPro" id="IPR002878">
    <property type="entry name" value="ChsH2_C"/>
</dbReference>
<keyword evidence="3" id="KW-1185">Reference proteome</keyword>
<dbReference type="AlphaFoldDB" id="A0A9E5JWL1"/>
<name>A0A9E5JWL1_9GAMM</name>
<accession>A0A9E5JWL1</accession>
<dbReference type="Proteomes" id="UP000787472">
    <property type="component" value="Unassembled WGS sequence"/>
</dbReference>
<reference evidence="2" key="1">
    <citation type="submission" date="2020-03" db="EMBL/GenBank/DDBJ databases">
        <authorList>
            <person name="Guo F."/>
        </authorList>
    </citation>
    <scope>NUCLEOTIDE SEQUENCE</scope>
    <source>
        <strain evidence="2">JCM 30134</strain>
    </source>
</reference>
<proteinExistence type="predicted"/>
<evidence type="ECO:0000313" key="2">
    <source>
        <dbReference type="EMBL" id="NHO66826.1"/>
    </source>
</evidence>
<dbReference type="RefSeq" id="WP_167188361.1">
    <property type="nucleotide sequence ID" value="NZ_JAAONZ010000012.1"/>
</dbReference>
<gene>
    <name evidence="2" type="ORF">G8770_14845</name>
</gene>
<dbReference type="Pfam" id="PF01796">
    <property type="entry name" value="OB_ChsH2_C"/>
    <property type="match status" value="1"/>
</dbReference>
<evidence type="ECO:0000259" key="1">
    <source>
        <dbReference type="Pfam" id="PF01796"/>
    </source>
</evidence>
<sequence length="142" mass="15716">MTSQIAIQEGLFSWPSDHPELLGSRCQHCGEASFPSQPDCRCCGQRDTQIVSLGHRGKLWTWTIQSFMPKPPYATDETAESFTPYGVGYVEMPGGVRVEGRIQLNPAAPLTIGMPLDLVVEPLRTDADGNQIMMFSFKPVEE</sequence>
<dbReference type="Gene3D" id="6.10.30.10">
    <property type="match status" value="1"/>
</dbReference>
<dbReference type="PANTHER" id="PTHR34075">
    <property type="entry name" value="BLR3430 PROTEIN"/>
    <property type="match status" value="1"/>
</dbReference>
<feature type="domain" description="ChsH2 C-terminal OB-fold" evidence="1">
    <location>
        <begin position="52"/>
        <end position="120"/>
    </location>
</feature>
<keyword evidence="2" id="KW-0238">DNA-binding</keyword>